<keyword evidence="3" id="KW-1185">Reference proteome</keyword>
<dbReference type="PANTHER" id="PTHR33116">
    <property type="entry name" value="REVERSE TRANSCRIPTASE ZINC-BINDING DOMAIN-CONTAINING PROTEIN-RELATED-RELATED"/>
    <property type="match status" value="1"/>
</dbReference>
<keyword evidence="1" id="KW-0812">Transmembrane</keyword>
<gene>
    <name evidence="2" type="ORF">Cgig2_021102</name>
</gene>
<name>A0A9Q1K299_9CARY</name>
<reference evidence="2" key="1">
    <citation type="submission" date="2022-04" db="EMBL/GenBank/DDBJ databases">
        <title>Carnegiea gigantea Genome sequencing and assembly v2.</title>
        <authorList>
            <person name="Copetti D."/>
            <person name="Sanderson M.J."/>
            <person name="Burquez A."/>
            <person name="Wojciechowski M.F."/>
        </authorList>
    </citation>
    <scope>NUCLEOTIDE SEQUENCE</scope>
    <source>
        <strain evidence="2">SGP5-SGP5p</strain>
        <tissue evidence="2">Aerial part</tissue>
    </source>
</reference>
<dbReference type="PANTHER" id="PTHR33116:SF84">
    <property type="entry name" value="RNA-DIRECTED DNA POLYMERASE"/>
    <property type="match status" value="1"/>
</dbReference>
<dbReference type="Proteomes" id="UP001153076">
    <property type="component" value="Unassembled WGS sequence"/>
</dbReference>
<dbReference type="AlphaFoldDB" id="A0A9Q1K299"/>
<evidence type="ECO:0000256" key="1">
    <source>
        <dbReference type="SAM" id="Phobius"/>
    </source>
</evidence>
<keyword evidence="1" id="KW-1133">Transmembrane helix</keyword>
<evidence type="ECO:0000313" key="3">
    <source>
        <dbReference type="Proteomes" id="UP001153076"/>
    </source>
</evidence>
<dbReference type="EMBL" id="JAKOGI010000411">
    <property type="protein sequence ID" value="KAJ8435469.1"/>
    <property type="molecule type" value="Genomic_DNA"/>
</dbReference>
<comment type="caution">
    <text evidence="2">The sequence shown here is derived from an EMBL/GenBank/DDBJ whole genome shotgun (WGS) entry which is preliminary data.</text>
</comment>
<protein>
    <submittedName>
        <fullName evidence="2">Uncharacterized protein</fullName>
    </submittedName>
</protein>
<evidence type="ECO:0000313" key="2">
    <source>
        <dbReference type="EMBL" id="KAJ8435469.1"/>
    </source>
</evidence>
<keyword evidence="1" id="KW-0472">Membrane</keyword>
<accession>A0A9Q1K299</accession>
<sequence length="420" mass="48048">MATFIYSLKDINGTMVEGFNNVGKVLLQYYEHLLGPQQIARTPIDMEVIKQGCVSTHEQQLELCKDFSDKDIKSAMFSIPTIKSPGPDGFSSGSFHSTWATTGPLICSAIKKFFKTGHLPRRVSIQYLMSTLNSFHGCAGLKVNMEKSQMALGGCHGDLYNQCMQITGFKDSSFPLRYLGVPITASRLTKNECTELVEKLLARVRIWATKSLSFAGRARLINSVIFGMYAYWATIFILPNTVLDKIMQICRNYLWSDSEDAKRIPHISWATECLSKSQGGLGIKDFRTWNKALITKLVWVIANKKDLLWVKWIHGKYLKSNNWWSCHPPKDCSWYWRKICFIKELFKEGSTSLPHWNWLGKPESFHGLEQSFQGMDSLYGFYCDTIFLQKPNWEIYYRYGHPLPTLPPSHRGGLSSILRL</sequence>
<dbReference type="OrthoDB" id="1938625at2759"/>
<feature type="transmembrane region" description="Helical" evidence="1">
    <location>
        <begin position="220"/>
        <end position="238"/>
    </location>
</feature>
<organism evidence="2 3">
    <name type="scientific">Carnegiea gigantea</name>
    <dbReference type="NCBI Taxonomy" id="171969"/>
    <lineage>
        <taxon>Eukaryota</taxon>
        <taxon>Viridiplantae</taxon>
        <taxon>Streptophyta</taxon>
        <taxon>Embryophyta</taxon>
        <taxon>Tracheophyta</taxon>
        <taxon>Spermatophyta</taxon>
        <taxon>Magnoliopsida</taxon>
        <taxon>eudicotyledons</taxon>
        <taxon>Gunneridae</taxon>
        <taxon>Pentapetalae</taxon>
        <taxon>Caryophyllales</taxon>
        <taxon>Cactineae</taxon>
        <taxon>Cactaceae</taxon>
        <taxon>Cactoideae</taxon>
        <taxon>Echinocereeae</taxon>
        <taxon>Carnegiea</taxon>
    </lineage>
</organism>
<proteinExistence type="predicted"/>